<keyword evidence="2" id="KW-1133">Transmembrane helix</keyword>
<feature type="signal peptide" evidence="3">
    <location>
        <begin position="1"/>
        <end position="33"/>
    </location>
</feature>
<evidence type="ECO:0000313" key="4">
    <source>
        <dbReference type="EMBL" id="KAL1898191.1"/>
    </source>
</evidence>
<feature type="region of interest" description="Disordered" evidence="1">
    <location>
        <begin position="176"/>
        <end position="229"/>
    </location>
</feature>
<reference evidence="4 5" key="1">
    <citation type="journal article" date="2024" name="IMA Fungus">
        <title>IMA Genome - F19 : A genome assembly and annotation guide to empower mycologists, including annotated draft genome sequences of Ceratocystis pirilliformis, Diaporthe australafricana, Fusarium ophioides, Paecilomyces lecythidis, and Sporothrix stenoceras.</title>
        <authorList>
            <person name="Aylward J."/>
            <person name="Wilson A.M."/>
            <person name="Visagie C.M."/>
            <person name="Spraker J."/>
            <person name="Barnes I."/>
            <person name="Buitendag C."/>
            <person name="Ceriani C."/>
            <person name="Del Mar Angel L."/>
            <person name="du Plessis D."/>
            <person name="Fuchs T."/>
            <person name="Gasser K."/>
            <person name="Kramer D."/>
            <person name="Li W."/>
            <person name="Munsamy K."/>
            <person name="Piso A."/>
            <person name="Price J.L."/>
            <person name="Sonnekus B."/>
            <person name="Thomas C."/>
            <person name="van der Nest A."/>
            <person name="van Dijk A."/>
            <person name="van Heerden A."/>
            <person name="van Vuuren N."/>
            <person name="Yilmaz N."/>
            <person name="Duong T.A."/>
            <person name="van der Merwe N.A."/>
            <person name="Wingfield M.J."/>
            <person name="Wingfield B.D."/>
        </authorList>
    </citation>
    <scope>NUCLEOTIDE SEQUENCE [LARGE SCALE GENOMIC DNA]</scope>
    <source>
        <strain evidence="4 5">CMW 5346</strain>
    </source>
</reference>
<feature type="transmembrane region" description="Helical" evidence="2">
    <location>
        <begin position="235"/>
        <end position="260"/>
    </location>
</feature>
<sequence length="345" mass="35039">MFDTTISRSAGRLAASTLALFFAASSLPHLAVADPNAPCYDPSGTVAPGYYPCDPTAFITNCCASGYTCFSNSLCVVTGESEAYPNLTTGAVARAMCTNPNWNNDICGDFCVTGPGNADGEMVACGDNHFCCLGDYNAGLCNCSLSSANEGDSFVVNAGKAQTIIGETGSFTGTVSYLTSQPTPSPTSATTTSGSSAKSTGSSTSGSSASGTSATATGTGSGTATPTPQKNTHTLALGLGVGLGVGIPLLAIAGFLYYWFGPRRNNNSGGIGRRRTLPMDLALDGTAFGEQMAMQGNTYRRGDAVVDAAASASLLDTNGLPGHRLNINEMGEVPPPPPQVRHDVG</sequence>
<gene>
    <name evidence="4" type="ORF">Sste5346_003597</name>
</gene>
<keyword evidence="2" id="KW-0812">Transmembrane</keyword>
<evidence type="ECO:0008006" key="6">
    <source>
        <dbReference type="Google" id="ProtNLM"/>
    </source>
</evidence>
<dbReference type="Proteomes" id="UP001583186">
    <property type="component" value="Unassembled WGS sequence"/>
</dbReference>
<proteinExistence type="predicted"/>
<keyword evidence="3" id="KW-0732">Signal</keyword>
<evidence type="ECO:0000313" key="5">
    <source>
        <dbReference type="Proteomes" id="UP001583186"/>
    </source>
</evidence>
<keyword evidence="2" id="KW-0472">Membrane</keyword>
<comment type="caution">
    <text evidence="4">The sequence shown here is derived from an EMBL/GenBank/DDBJ whole genome shotgun (WGS) entry which is preliminary data.</text>
</comment>
<keyword evidence="5" id="KW-1185">Reference proteome</keyword>
<accession>A0ABR3ZBZ0</accession>
<evidence type="ECO:0000256" key="3">
    <source>
        <dbReference type="SAM" id="SignalP"/>
    </source>
</evidence>
<evidence type="ECO:0000256" key="1">
    <source>
        <dbReference type="SAM" id="MobiDB-lite"/>
    </source>
</evidence>
<protein>
    <recommendedName>
        <fullName evidence="6">Mid2 domain-containing protein</fullName>
    </recommendedName>
</protein>
<feature type="chain" id="PRO_5047483457" description="Mid2 domain-containing protein" evidence="3">
    <location>
        <begin position="34"/>
        <end position="345"/>
    </location>
</feature>
<evidence type="ECO:0000256" key="2">
    <source>
        <dbReference type="SAM" id="Phobius"/>
    </source>
</evidence>
<organism evidence="4 5">
    <name type="scientific">Sporothrix stenoceras</name>
    <dbReference type="NCBI Taxonomy" id="5173"/>
    <lineage>
        <taxon>Eukaryota</taxon>
        <taxon>Fungi</taxon>
        <taxon>Dikarya</taxon>
        <taxon>Ascomycota</taxon>
        <taxon>Pezizomycotina</taxon>
        <taxon>Sordariomycetes</taxon>
        <taxon>Sordariomycetidae</taxon>
        <taxon>Ophiostomatales</taxon>
        <taxon>Ophiostomataceae</taxon>
        <taxon>Sporothrix</taxon>
    </lineage>
</organism>
<name>A0ABR3ZBZ0_9PEZI</name>
<feature type="compositionally biased region" description="Low complexity" evidence="1">
    <location>
        <begin position="179"/>
        <end position="228"/>
    </location>
</feature>
<dbReference type="EMBL" id="JAWCUI010000016">
    <property type="protein sequence ID" value="KAL1898191.1"/>
    <property type="molecule type" value="Genomic_DNA"/>
</dbReference>